<sequence>MSKNYEKWKERYLMNWCRLEQLEQLVNLKQLTKKEMETIVKVKENMDSELAE</sequence>
<evidence type="ECO:0000313" key="2">
    <source>
        <dbReference type="Proteomes" id="UP001290462"/>
    </source>
</evidence>
<dbReference type="EMBL" id="JAVBVO010000003">
    <property type="protein sequence ID" value="MDZ5759331.1"/>
    <property type="molecule type" value="Genomic_DNA"/>
</dbReference>
<gene>
    <name evidence="1" type="ORF">RAK27_11720</name>
</gene>
<reference evidence="1" key="1">
    <citation type="submission" date="2023-08" db="EMBL/GenBank/DDBJ databases">
        <title>Genomic characterization of piscicolin 126 produced by Carnobacterium maltaromaticum CM22 strain isolated from salmon (Salmo salar).</title>
        <authorList>
            <person name="Gonzalez-Gragera E."/>
            <person name="Garcia-Lopez J.D."/>
            <person name="Teso-Perez C."/>
            <person name="Gimenez-Hernandez I."/>
            <person name="Peralta-Sanchez J.M."/>
            <person name="Valdivia E."/>
            <person name="Montalban-Lopez M."/>
            <person name="Martin-Platero A.M."/>
            <person name="Banos A."/>
            <person name="Martinez-Bueno M."/>
        </authorList>
    </citation>
    <scope>NUCLEOTIDE SEQUENCE</scope>
    <source>
        <strain evidence="1">CM22</strain>
    </source>
</reference>
<dbReference type="Proteomes" id="UP001290462">
    <property type="component" value="Unassembled WGS sequence"/>
</dbReference>
<comment type="caution">
    <text evidence="1">The sequence shown here is derived from an EMBL/GenBank/DDBJ whole genome shotgun (WGS) entry which is preliminary data.</text>
</comment>
<organism evidence="1 2">
    <name type="scientific">Carnobacterium maltaromaticum</name>
    <name type="common">Carnobacterium piscicola</name>
    <dbReference type="NCBI Taxonomy" id="2751"/>
    <lineage>
        <taxon>Bacteria</taxon>
        <taxon>Bacillati</taxon>
        <taxon>Bacillota</taxon>
        <taxon>Bacilli</taxon>
        <taxon>Lactobacillales</taxon>
        <taxon>Carnobacteriaceae</taxon>
        <taxon>Carnobacterium</taxon>
    </lineage>
</organism>
<proteinExistence type="predicted"/>
<evidence type="ECO:0000313" key="1">
    <source>
        <dbReference type="EMBL" id="MDZ5759331.1"/>
    </source>
</evidence>
<dbReference type="RefSeq" id="WP_322809175.1">
    <property type="nucleotide sequence ID" value="NZ_JAVBVO010000003.1"/>
</dbReference>
<protein>
    <recommendedName>
        <fullName evidence="3">XkdX family protein</fullName>
    </recommendedName>
</protein>
<dbReference type="AlphaFoldDB" id="A0AAW9K3L7"/>
<accession>A0AAW9K3L7</accession>
<name>A0AAW9K3L7_CARML</name>
<evidence type="ECO:0008006" key="3">
    <source>
        <dbReference type="Google" id="ProtNLM"/>
    </source>
</evidence>